<sequence length="256" mass="26495">MKSPRTILITGASSGLGAALARGYARPGRRLVLGARRAEALAAIAQDCRAAGAIVETALVDVTDRAATAAWVIAADEAGALDLVIANAGISGGTGGGGEAAEQTRALFAVNVDGLFNTLLPIIPRFRARKRGQIAVMASLASFRGTPGAPAYCASKAAVKVWGEGMRGVLADDGVELSVICPGFVRTPMTAVNEFPMPFLMEADKAARLIARRLEANAGRIAFPWPMAFGAWMIAALPEALAGRLLARTPRKPAGF</sequence>
<reference evidence="3 4" key="1">
    <citation type="journal article" date="2011" name="Stand. Genomic Sci.">
        <title>Complete genome sequence of Rhodospirillum rubrum type strain (S1).</title>
        <authorList>
            <person name="Munk A.C."/>
            <person name="Copeland A."/>
            <person name="Lucas S."/>
            <person name="Lapidus A."/>
            <person name="Del Rio T.G."/>
            <person name="Barry K."/>
            <person name="Detter J.C."/>
            <person name="Hammon N."/>
            <person name="Israni S."/>
            <person name="Pitluck S."/>
            <person name="Brettin T."/>
            <person name="Bruce D."/>
            <person name="Han C."/>
            <person name="Tapia R."/>
            <person name="Gilna P."/>
            <person name="Schmutz J."/>
            <person name="Larimer F."/>
            <person name="Land M."/>
            <person name="Kyrpides N.C."/>
            <person name="Mavromatis K."/>
            <person name="Richardson P."/>
            <person name="Rohde M."/>
            <person name="Goker M."/>
            <person name="Klenk H.P."/>
            <person name="Zhang Y."/>
            <person name="Roberts G.P."/>
            <person name="Reslewic S."/>
            <person name="Schwartz D.C."/>
        </authorList>
    </citation>
    <scope>NUCLEOTIDE SEQUENCE [LARGE SCALE GENOMIC DNA]</scope>
    <source>
        <strain evidence="4">ATCC 11170 / ATH 1.1.1 / DSM 467 / LMG 4362 / NCIMB 8255 / S1</strain>
    </source>
</reference>
<dbReference type="PANTHER" id="PTHR44196:SF1">
    <property type="entry name" value="DEHYDROGENASE_REDUCTASE SDR FAMILY MEMBER 7B"/>
    <property type="match status" value="1"/>
</dbReference>
<keyword evidence="4" id="KW-1185">Reference proteome</keyword>
<dbReference type="eggNOG" id="COG0300">
    <property type="taxonomic scope" value="Bacteria"/>
</dbReference>
<accession>Q2RXB3</accession>
<dbReference type="Gene3D" id="3.40.50.720">
    <property type="entry name" value="NAD(P)-binding Rossmann-like Domain"/>
    <property type="match status" value="1"/>
</dbReference>
<dbReference type="KEGG" id="rru:Rru_A0427"/>
<dbReference type="Proteomes" id="UP000001929">
    <property type="component" value="Chromosome"/>
</dbReference>
<name>Q2RXB3_RHORT</name>
<dbReference type="EMBL" id="CP000230">
    <property type="protein sequence ID" value="ABC21232.1"/>
    <property type="molecule type" value="Genomic_DNA"/>
</dbReference>
<dbReference type="GO" id="GO:0016020">
    <property type="term" value="C:membrane"/>
    <property type="evidence" value="ECO:0007669"/>
    <property type="project" value="TreeGrafter"/>
</dbReference>
<dbReference type="HOGENOM" id="CLU_010194_2_1_5"/>
<organism evidence="3 4">
    <name type="scientific">Rhodospirillum rubrum (strain ATCC 11170 / ATH 1.1.1 / DSM 467 / LMG 4362 / NCIMB 8255 / S1)</name>
    <dbReference type="NCBI Taxonomy" id="269796"/>
    <lineage>
        <taxon>Bacteria</taxon>
        <taxon>Pseudomonadati</taxon>
        <taxon>Pseudomonadota</taxon>
        <taxon>Alphaproteobacteria</taxon>
        <taxon>Rhodospirillales</taxon>
        <taxon>Rhodospirillaceae</taxon>
        <taxon>Rhodospirillum</taxon>
    </lineage>
</organism>
<gene>
    <name evidence="3" type="ordered locus">Rru_A0427</name>
</gene>
<dbReference type="InterPro" id="IPR020904">
    <property type="entry name" value="Sc_DH/Rdtase_CS"/>
</dbReference>
<protein>
    <submittedName>
        <fullName evidence="3">Short-chain dehydrogenase/reductase SDR</fullName>
        <ecNumber evidence="3">1.1.1.100</ecNumber>
    </submittedName>
</protein>
<dbReference type="RefSeq" id="WP_011388186.1">
    <property type="nucleotide sequence ID" value="NC_007643.1"/>
</dbReference>
<evidence type="ECO:0000313" key="3">
    <source>
        <dbReference type="EMBL" id="ABC21232.1"/>
    </source>
</evidence>
<comment type="similarity">
    <text evidence="1">Belongs to the short-chain dehydrogenases/reductases (SDR) family.</text>
</comment>
<dbReference type="EC" id="1.1.1.100" evidence="3"/>
<dbReference type="PANTHER" id="PTHR44196">
    <property type="entry name" value="DEHYDROGENASE/REDUCTASE SDR FAMILY MEMBER 7B"/>
    <property type="match status" value="1"/>
</dbReference>
<dbReference type="STRING" id="269796.Rru_A0427"/>
<dbReference type="PROSITE" id="PS00061">
    <property type="entry name" value="ADH_SHORT"/>
    <property type="match status" value="1"/>
</dbReference>
<dbReference type="EnsemblBacteria" id="ABC21232">
    <property type="protein sequence ID" value="ABC21232"/>
    <property type="gene ID" value="Rru_A0427"/>
</dbReference>
<keyword evidence="2 3" id="KW-0560">Oxidoreductase</keyword>
<dbReference type="PATRIC" id="fig|269796.9.peg.483"/>
<evidence type="ECO:0000313" key="4">
    <source>
        <dbReference type="Proteomes" id="UP000001929"/>
    </source>
</evidence>
<dbReference type="SUPFAM" id="SSF51735">
    <property type="entry name" value="NAD(P)-binding Rossmann-fold domains"/>
    <property type="match status" value="1"/>
</dbReference>
<evidence type="ECO:0000256" key="1">
    <source>
        <dbReference type="ARBA" id="ARBA00006484"/>
    </source>
</evidence>
<dbReference type="InterPro" id="IPR002347">
    <property type="entry name" value="SDR_fam"/>
</dbReference>
<dbReference type="PhylomeDB" id="Q2RXB3"/>
<proteinExistence type="inferred from homology"/>
<dbReference type="Pfam" id="PF00106">
    <property type="entry name" value="adh_short"/>
    <property type="match status" value="1"/>
</dbReference>
<dbReference type="AlphaFoldDB" id="Q2RXB3"/>
<dbReference type="PRINTS" id="PR00081">
    <property type="entry name" value="GDHRDH"/>
</dbReference>
<dbReference type="GO" id="GO:0004316">
    <property type="term" value="F:3-oxoacyl-[acyl-carrier-protein] reductase (NADPH) activity"/>
    <property type="evidence" value="ECO:0007669"/>
    <property type="project" value="UniProtKB-EC"/>
</dbReference>
<dbReference type="InterPro" id="IPR036291">
    <property type="entry name" value="NAD(P)-bd_dom_sf"/>
</dbReference>
<evidence type="ECO:0000256" key="2">
    <source>
        <dbReference type="ARBA" id="ARBA00023002"/>
    </source>
</evidence>